<dbReference type="PANTHER" id="PTHR46394">
    <property type="entry name" value="ANNEXIN"/>
    <property type="match status" value="1"/>
</dbReference>
<gene>
    <name evidence="1" type="ORF">BRAFLDRAFT_74525</name>
</gene>
<accession>C3YXJ9</accession>
<protein>
    <submittedName>
        <fullName evidence="1">Uncharacterized protein</fullName>
    </submittedName>
</protein>
<name>C3YXJ9_BRAFL</name>
<sequence>MGGKQSKPEAKLPDLDAKRFQKYNFPFENIVMEGGGAKGIAYIGAVKMGGKQSKPEAKLPDLDAKIFRKYNFPFENIVMEGGGAKGIAYIGAVKQIIQPPAETHRTGLRHKMSWKNVHDFPNHSAFRGTPSR</sequence>
<evidence type="ECO:0000313" key="1">
    <source>
        <dbReference type="EMBL" id="EEN54808.1"/>
    </source>
</evidence>
<dbReference type="AlphaFoldDB" id="C3YXJ9"/>
<dbReference type="Gene3D" id="3.40.1090.10">
    <property type="entry name" value="Cytosolic phospholipase A2 catalytic domain"/>
    <property type="match status" value="1"/>
</dbReference>
<dbReference type="EMBL" id="GG666563">
    <property type="protein sequence ID" value="EEN54808.1"/>
    <property type="molecule type" value="Genomic_DNA"/>
</dbReference>
<reference evidence="1" key="1">
    <citation type="journal article" date="2008" name="Nature">
        <title>The amphioxus genome and the evolution of the chordate karyotype.</title>
        <authorList>
            <consortium name="US DOE Joint Genome Institute (JGI-PGF)"/>
            <person name="Putnam N.H."/>
            <person name="Butts T."/>
            <person name="Ferrier D.E.K."/>
            <person name="Furlong R.F."/>
            <person name="Hellsten U."/>
            <person name="Kawashima T."/>
            <person name="Robinson-Rechavi M."/>
            <person name="Shoguchi E."/>
            <person name="Terry A."/>
            <person name="Yu J.-K."/>
            <person name="Benito-Gutierrez E.L."/>
            <person name="Dubchak I."/>
            <person name="Garcia-Fernandez J."/>
            <person name="Gibson-Brown J.J."/>
            <person name="Grigoriev I.V."/>
            <person name="Horton A.C."/>
            <person name="de Jong P.J."/>
            <person name="Jurka J."/>
            <person name="Kapitonov V.V."/>
            <person name="Kohara Y."/>
            <person name="Kuroki Y."/>
            <person name="Lindquist E."/>
            <person name="Lucas S."/>
            <person name="Osoegawa K."/>
            <person name="Pennacchio L.A."/>
            <person name="Salamov A.A."/>
            <person name="Satou Y."/>
            <person name="Sauka-Spengler T."/>
            <person name="Schmutz J."/>
            <person name="Shin-I T."/>
            <person name="Toyoda A."/>
            <person name="Bronner-Fraser M."/>
            <person name="Fujiyama A."/>
            <person name="Holland L.Z."/>
            <person name="Holland P.W.H."/>
            <person name="Satoh N."/>
            <person name="Rokhsar D.S."/>
        </authorList>
    </citation>
    <scope>NUCLEOTIDE SEQUENCE [LARGE SCALE GENOMIC DNA]</scope>
    <source>
        <strain evidence="1">S238N-H82</strain>
        <tissue evidence="1">Testes</tissue>
    </source>
</reference>
<dbReference type="PANTHER" id="PTHR46394:SF1">
    <property type="entry name" value="PNPLA DOMAIN-CONTAINING PROTEIN"/>
    <property type="match status" value="1"/>
</dbReference>
<dbReference type="InParanoid" id="C3YXJ9"/>
<proteinExistence type="predicted"/>
<organism>
    <name type="scientific">Branchiostoma floridae</name>
    <name type="common">Florida lancelet</name>
    <name type="synonym">Amphioxus</name>
    <dbReference type="NCBI Taxonomy" id="7739"/>
    <lineage>
        <taxon>Eukaryota</taxon>
        <taxon>Metazoa</taxon>
        <taxon>Chordata</taxon>
        <taxon>Cephalochordata</taxon>
        <taxon>Leptocardii</taxon>
        <taxon>Amphioxiformes</taxon>
        <taxon>Branchiostomatidae</taxon>
        <taxon>Branchiostoma</taxon>
    </lineage>
</organism>
<dbReference type="InterPro" id="IPR052580">
    <property type="entry name" value="Lipid_Hydrolase"/>
</dbReference>